<dbReference type="EMBL" id="KV017190">
    <property type="protein sequence ID" value="KZV18834.1"/>
    <property type="molecule type" value="Genomic_DNA"/>
</dbReference>
<feature type="region of interest" description="Disordered" evidence="1">
    <location>
        <begin position="438"/>
        <end position="473"/>
    </location>
</feature>
<dbReference type="AlphaFoldDB" id="A0A2Z7AHW0"/>
<protein>
    <submittedName>
        <fullName evidence="2">Splicing factor 3B subunit 1-like</fullName>
    </submittedName>
</protein>
<evidence type="ECO:0000313" key="3">
    <source>
        <dbReference type="Proteomes" id="UP000250235"/>
    </source>
</evidence>
<evidence type="ECO:0000256" key="1">
    <source>
        <dbReference type="SAM" id="MobiDB-lite"/>
    </source>
</evidence>
<name>A0A2Z7AHW0_9LAMI</name>
<proteinExistence type="predicted"/>
<dbReference type="OrthoDB" id="1741306at2759"/>
<gene>
    <name evidence="2" type="ORF">F511_09657</name>
</gene>
<evidence type="ECO:0000313" key="2">
    <source>
        <dbReference type="EMBL" id="KZV18834.1"/>
    </source>
</evidence>
<keyword evidence="3" id="KW-1185">Reference proteome</keyword>
<feature type="compositionally biased region" description="Basic and acidic residues" evidence="1">
    <location>
        <begin position="91"/>
        <end position="103"/>
    </location>
</feature>
<dbReference type="Proteomes" id="UP000250235">
    <property type="component" value="Unassembled WGS sequence"/>
</dbReference>
<feature type="region of interest" description="Disordered" evidence="1">
    <location>
        <begin position="245"/>
        <end position="271"/>
    </location>
</feature>
<sequence>MRGVSLARSCLPSRNQLCGGSSHRAPPCATIAHGGWPARDRALAVARGGATAACGVAGGWRLAPTNFTGKPALQKSALEELTKFPRTKSPRKNDRNKSDHSDGGQRPAQGGAWWCRPKWGGEEEVGGYLEEARVLDTASRGPTTIVTSKSQFRTCPLDHDNIGYPHIRASGESSTMKHRLLHASGPHPIPPPNDPKTNQYNQDLGLIHSTNGNHLKSSNEASSIDHQNITVDVDEPAGDEQAVKNKAASKMRPASTVGEPVAKKKRTTVGRAAPTDNNLALVTVAQYVEPISMIPAVTPRSSRRRAPKKKLVLQTGFDDEIFDSIIHQVIADTAAIETREPDLEEPGITRSAGIQMEQSIAVNHGDDNLDGAENEIARKMASVTAPKQFLKETLRSGEDDDMSGSKQSSMIIDPAAAEKDKKIEPVYTEDLILAKSVATMTDSEDTEPLRNVLELTDKSKSDEESMSIEDILK</sequence>
<feature type="region of interest" description="Disordered" evidence="1">
    <location>
        <begin position="73"/>
        <end position="115"/>
    </location>
</feature>
<reference evidence="2 3" key="1">
    <citation type="journal article" date="2015" name="Proc. Natl. Acad. Sci. U.S.A.">
        <title>The resurrection genome of Boea hygrometrica: A blueprint for survival of dehydration.</title>
        <authorList>
            <person name="Xiao L."/>
            <person name="Yang G."/>
            <person name="Zhang L."/>
            <person name="Yang X."/>
            <person name="Zhao S."/>
            <person name="Ji Z."/>
            <person name="Zhou Q."/>
            <person name="Hu M."/>
            <person name="Wang Y."/>
            <person name="Chen M."/>
            <person name="Xu Y."/>
            <person name="Jin H."/>
            <person name="Xiao X."/>
            <person name="Hu G."/>
            <person name="Bao F."/>
            <person name="Hu Y."/>
            <person name="Wan P."/>
            <person name="Li L."/>
            <person name="Deng X."/>
            <person name="Kuang T."/>
            <person name="Xiang C."/>
            <person name="Zhu J.K."/>
            <person name="Oliver M.J."/>
            <person name="He Y."/>
        </authorList>
    </citation>
    <scope>NUCLEOTIDE SEQUENCE [LARGE SCALE GENOMIC DNA]</scope>
    <source>
        <strain evidence="3">cv. XS01</strain>
    </source>
</reference>
<organism evidence="2 3">
    <name type="scientific">Dorcoceras hygrometricum</name>
    <dbReference type="NCBI Taxonomy" id="472368"/>
    <lineage>
        <taxon>Eukaryota</taxon>
        <taxon>Viridiplantae</taxon>
        <taxon>Streptophyta</taxon>
        <taxon>Embryophyta</taxon>
        <taxon>Tracheophyta</taxon>
        <taxon>Spermatophyta</taxon>
        <taxon>Magnoliopsida</taxon>
        <taxon>eudicotyledons</taxon>
        <taxon>Gunneridae</taxon>
        <taxon>Pentapetalae</taxon>
        <taxon>asterids</taxon>
        <taxon>lamiids</taxon>
        <taxon>Lamiales</taxon>
        <taxon>Gesneriaceae</taxon>
        <taxon>Didymocarpoideae</taxon>
        <taxon>Trichosporeae</taxon>
        <taxon>Loxocarpinae</taxon>
        <taxon>Dorcoceras</taxon>
    </lineage>
</organism>
<accession>A0A2Z7AHW0</accession>